<proteinExistence type="predicted"/>
<dbReference type="AlphaFoldDB" id="A0A7X9FSF1"/>
<dbReference type="Proteomes" id="UP000524246">
    <property type="component" value="Unassembled WGS sequence"/>
</dbReference>
<accession>A0A7X9FSF1</accession>
<dbReference type="EMBL" id="JAAZON010000334">
    <property type="protein sequence ID" value="NMC63026.1"/>
    <property type="molecule type" value="Genomic_DNA"/>
</dbReference>
<gene>
    <name evidence="1" type="ORF">GYA55_07640</name>
</gene>
<protein>
    <submittedName>
        <fullName evidence="1">Uncharacterized protein</fullName>
    </submittedName>
</protein>
<name>A0A7X9FSF1_9DELT</name>
<organism evidence="1 2">
    <name type="scientific">SAR324 cluster bacterium</name>
    <dbReference type="NCBI Taxonomy" id="2024889"/>
    <lineage>
        <taxon>Bacteria</taxon>
        <taxon>Deltaproteobacteria</taxon>
        <taxon>SAR324 cluster</taxon>
    </lineage>
</organism>
<comment type="caution">
    <text evidence="1">The sequence shown here is derived from an EMBL/GenBank/DDBJ whole genome shotgun (WGS) entry which is preliminary data.</text>
</comment>
<evidence type="ECO:0000313" key="2">
    <source>
        <dbReference type="Proteomes" id="UP000524246"/>
    </source>
</evidence>
<sequence length="67" mass="7450">LVQSSDDISDAFSEIIQKNAKAILTKPHLIPALLKLGVPTSKLFWNIDVDDLDQVKDYATKITRSLP</sequence>
<feature type="non-terminal residue" evidence="1">
    <location>
        <position position="1"/>
    </location>
</feature>
<reference evidence="1 2" key="1">
    <citation type="journal article" date="2020" name="Biotechnol. Biofuels">
        <title>New insights from the biogas microbiome by comprehensive genome-resolved metagenomics of nearly 1600 species originating from multiple anaerobic digesters.</title>
        <authorList>
            <person name="Campanaro S."/>
            <person name="Treu L."/>
            <person name="Rodriguez-R L.M."/>
            <person name="Kovalovszki A."/>
            <person name="Ziels R.M."/>
            <person name="Maus I."/>
            <person name="Zhu X."/>
            <person name="Kougias P.G."/>
            <person name="Basile A."/>
            <person name="Luo G."/>
            <person name="Schluter A."/>
            <person name="Konstantinidis K.T."/>
            <person name="Angelidaki I."/>
        </authorList>
    </citation>
    <scope>NUCLEOTIDE SEQUENCE [LARGE SCALE GENOMIC DNA]</scope>
    <source>
        <strain evidence="1">AS27yjCOA_65</strain>
    </source>
</reference>
<evidence type="ECO:0000313" key="1">
    <source>
        <dbReference type="EMBL" id="NMC63026.1"/>
    </source>
</evidence>